<dbReference type="EMBL" id="BFBR01000002">
    <property type="protein sequence ID" value="GBF57412.1"/>
    <property type="molecule type" value="Genomic_DNA"/>
</dbReference>
<evidence type="ECO:0000313" key="3">
    <source>
        <dbReference type="Proteomes" id="UP000245086"/>
    </source>
</evidence>
<name>A0A2P2E8L9_9PROT</name>
<dbReference type="Proteomes" id="UP000245086">
    <property type="component" value="Unassembled WGS sequence"/>
</dbReference>
<accession>A0A2P2E8L9</accession>
<gene>
    <name evidence="2" type="ORF">PbB2_01079</name>
</gene>
<organism evidence="2 3">
    <name type="scientific">Candidatus Phycosocius bacilliformis</name>
    <dbReference type="NCBI Taxonomy" id="1445552"/>
    <lineage>
        <taxon>Bacteria</taxon>
        <taxon>Pseudomonadati</taxon>
        <taxon>Pseudomonadota</taxon>
        <taxon>Alphaproteobacteria</taxon>
        <taxon>Caulobacterales</taxon>
        <taxon>Caulobacterales incertae sedis</taxon>
        <taxon>Candidatus Phycosocius</taxon>
    </lineage>
</organism>
<dbReference type="OrthoDB" id="119964at2"/>
<sequence>MVEDKVVEQTPQAKTYITRTFMFMGIYVLINIVAIAGTMDGLPPPARWLVSFMVSLPIAGQIWATLVMIRDSDEFIGAFLARQFILASGVAMALFSAWGFAESYAGAAHVPGWMIYPLFWACFGLVAPFARKPAK</sequence>
<keyword evidence="1" id="KW-1133">Transmembrane helix</keyword>
<feature type="transmembrane region" description="Helical" evidence="1">
    <location>
        <begin position="21"/>
        <end position="42"/>
    </location>
</feature>
<feature type="transmembrane region" description="Helical" evidence="1">
    <location>
        <begin position="79"/>
        <end position="101"/>
    </location>
</feature>
<comment type="caution">
    <text evidence="2">The sequence shown here is derived from an EMBL/GenBank/DDBJ whole genome shotgun (WGS) entry which is preliminary data.</text>
</comment>
<keyword evidence="1" id="KW-0472">Membrane</keyword>
<reference evidence="2 3" key="1">
    <citation type="journal article" date="2018" name="Genome Announc.">
        <title>Draft Genome Sequence of "Candidatus Phycosocius bacilliformis," an Alphaproteobacterial Ectosymbiont of the Hydrocarbon-Producing Green Alga Botryococcus braunii.</title>
        <authorList>
            <person name="Tanabe Y."/>
            <person name="Yamaguchi H."/>
            <person name="Watanabe M.M."/>
        </authorList>
    </citation>
    <scope>NUCLEOTIDE SEQUENCE [LARGE SCALE GENOMIC DNA]</scope>
    <source>
        <strain evidence="2 3">BOTRYCO-2</strain>
    </source>
</reference>
<dbReference type="AlphaFoldDB" id="A0A2P2E8L9"/>
<proteinExistence type="predicted"/>
<evidence type="ECO:0000256" key="1">
    <source>
        <dbReference type="SAM" id="Phobius"/>
    </source>
</evidence>
<keyword evidence="1" id="KW-0812">Transmembrane</keyword>
<feature type="transmembrane region" description="Helical" evidence="1">
    <location>
        <begin position="113"/>
        <end position="130"/>
    </location>
</feature>
<feature type="transmembrane region" description="Helical" evidence="1">
    <location>
        <begin position="48"/>
        <end position="67"/>
    </location>
</feature>
<protein>
    <submittedName>
        <fullName evidence="2">Uncharacterized protein</fullName>
    </submittedName>
</protein>
<evidence type="ECO:0000313" key="2">
    <source>
        <dbReference type="EMBL" id="GBF57412.1"/>
    </source>
</evidence>
<keyword evidence="3" id="KW-1185">Reference proteome</keyword>